<dbReference type="GO" id="GO:0016020">
    <property type="term" value="C:membrane"/>
    <property type="evidence" value="ECO:0007669"/>
    <property type="project" value="TreeGrafter"/>
</dbReference>
<reference evidence="5 6" key="1">
    <citation type="journal article" date="2003" name="Int. J. Syst. Evol. Microbiol.">
        <title>Virgibacillus carmonensis sp. nov., Virgibacillus necropolis sp. nov. and Virgibacillus picturae sp. nov., three novel species isolated from deteriorated mural paintings, transfer of the species of the genus salibacillus to Virgibacillus, as Virgibacillus marismortui comb. nov. and Virgibacillus salexigens comb. nov., and emended description of the genus Virgibacillus.</title>
        <authorList>
            <person name="Heyrman J."/>
            <person name="Logan N.A."/>
            <person name="Busse H.J."/>
            <person name="Balcaen A."/>
            <person name="Lebbe L."/>
            <person name="Rodriguez-Diaz M."/>
            <person name="Swings J."/>
            <person name="De Vos P."/>
        </authorList>
    </citation>
    <scope>NUCLEOTIDE SEQUENCE [LARGE SCALE GENOMIC DNA]</scope>
    <source>
        <strain evidence="5 6">LMG 19488</strain>
    </source>
</reference>
<dbReference type="CDD" id="cd10917">
    <property type="entry name" value="CE4_NodB_like_6s_7s"/>
    <property type="match status" value="1"/>
</dbReference>
<feature type="region of interest" description="Disordered" evidence="3">
    <location>
        <begin position="1"/>
        <end position="69"/>
    </location>
</feature>
<keyword evidence="6" id="KW-1185">Reference proteome</keyword>
<evidence type="ECO:0000259" key="4">
    <source>
        <dbReference type="PROSITE" id="PS51677"/>
    </source>
</evidence>
<protein>
    <submittedName>
        <fullName evidence="5">Polysaccharide deacetylase</fullName>
    </submittedName>
</protein>
<dbReference type="GO" id="GO:0016810">
    <property type="term" value="F:hydrolase activity, acting on carbon-nitrogen (but not peptide) bonds"/>
    <property type="evidence" value="ECO:0007669"/>
    <property type="project" value="InterPro"/>
</dbReference>
<name>A0A221MIB5_9BACI</name>
<feature type="domain" description="NodB homology" evidence="4">
    <location>
        <begin position="91"/>
        <end position="280"/>
    </location>
</feature>
<dbReference type="GO" id="GO:0005975">
    <property type="term" value="P:carbohydrate metabolic process"/>
    <property type="evidence" value="ECO:0007669"/>
    <property type="project" value="InterPro"/>
</dbReference>
<dbReference type="InterPro" id="IPR011330">
    <property type="entry name" value="Glyco_hydro/deAcase_b/a-brl"/>
</dbReference>
<gene>
    <name evidence="5" type="ORF">CFK40_13200</name>
</gene>
<dbReference type="KEGG" id="vne:CFK40_13200"/>
<dbReference type="GO" id="GO:0046872">
    <property type="term" value="F:metal ion binding"/>
    <property type="evidence" value="ECO:0007669"/>
    <property type="project" value="UniProtKB-KW"/>
</dbReference>
<dbReference type="EMBL" id="CP022437">
    <property type="protein sequence ID" value="ASN07398.1"/>
    <property type="molecule type" value="Genomic_DNA"/>
</dbReference>
<evidence type="ECO:0000256" key="2">
    <source>
        <dbReference type="ARBA" id="ARBA00022801"/>
    </source>
</evidence>
<feature type="compositionally biased region" description="Basic and acidic residues" evidence="3">
    <location>
        <begin position="16"/>
        <end position="52"/>
    </location>
</feature>
<dbReference type="Pfam" id="PF01522">
    <property type="entry name" value="Polysacc_deac_1"/>
    <property type="match status" value="1"/>
</dbReference>
<dbReference type="OrthoDB" id="9806342at2"/>
<sequence length="288" mass="32925">MSACSSEESSVSGDSENQKEEKDKDQEKEKEESQENKNKQEEKTGKTEKDKEKEEEEEEVASTAPAITEPKYKINQKNWSVQPLNESINEKVVLLTIDDAPDKYAVEMANTLKELDAGAIFFVNGHFLDTPEEKKKLKKIHDMGFMIGNHTYSHPFLPDISQEEQKEEILQLNNTVEEIIGEKPLFFRAPNGANTDYTKRLAHEEGMILMNWSYGYDYFEPYMDAKKLTEAMVTGKAPEIDITYSLLKPGANLLMHDREWTAKALKNIVLGLRDQGYEIVDPHAIKTK</sequence>
<accession>A0A221MIB5</accession>
<dbReference type="InterPro" id="IPR050248">
    <property type="entry name" value="Polysacc_deacetylase_ArnD"/>
</dbReference>
<dbReference type="Proteomes" id="UP000204391">
    <property type="component" value="Chromosome"/>
</dbReference>
<evidence type="ECO:0000256" key="3">
    <source>
        <dbReference type="SAM" id="MobiDB-lite"/>
    </source>
</evidence>
<keyword evidence="1" id="KW-0479">Metal-binding</keyword>
<evidence type="ECO:0000313" key="6">
    <source>
        <dbReference type="Proteomes" id="UP000204391"/>
    </source>
</evidence>
<proteinExistence type="predicted"/>
<dbReference type="AlphaFoldDB" id="A0A221MIB5"/>
<dbReference type="PANTHER" id="PTHR10587">
    <property type="entry name" value="GLYCOSYL TRANSFERASE-RELATED"/>
    <property type="match status" value="1"/>
</dbReference>
<dbReference type="PROSITE" id="PS51677">
    <property type="entry name" value="NODB"/>
    <property type="match status" value="1"/>
</dbReference>
<dbReference type="SUPFAM" id="SSF88713">
    <property type="entry name" value="Glycoside hydrolase/deacetylase"/>
    <property type="match status" value="1"/>
</dbReference>
<evidence type="ECO:0000256" key="1">
    <source>
        <dbReference type="ARBA" id="ARBA00022723"/>
    </source>
</evidence>
<dbReference type="InterPro" id="IPR002509">
    <property type="entry name" value="NODB_dom"/>
</dbReference>
<feature type="compositionally biased region" description="Low complexity" evidence="3">
    <location>
        <begin position="1"/>
        <end position="15"/>
    </location>
</feature>
<evidence type="ECO:0000313" key="5">
    <source>
        <dbReference type="EMBL" id="ASN07398.1"/>
    </source>
</evidence>
<dbReference type="Gene3D" id="3.20.20.370">
    <property type="entry name" value="Glycoside hydrolase/deacetylase"/>
    <property type="match status" value="1"/>
</dbReference>
<organism evidence="5 6">
    <name type="scientific">Virgibacillus necropolis</name>
    <dbReference type="NCBI Taxonomy" id="163877"/>
    <lineage>
        <taxon>Bacteria</taxon>
        <taxon>Bacillati</taxon>
        <taxon>Bacillota</taxon>
        <taxon>Bacilli</taxon>
        <taxon>Bacillales</taxon>
        <taxon>Bacillaceae</taxon>
        <taxon>Virgibacillus</taxon>
    </lineage>
</organism>
<dbReference type="PANTHER" id="PTHR10587:SF133">
    <property type="entry name" value="CHITIN DEACETYLASE 1-RELATED"/>
    <property type="match status" value="1"/>
</dbReference>
<keyword evidence="2" id="KW-0378">Hydrolase</keyword>